<accession>A0A7K1H8N4</accession>
<sequence length="46" mass="5274">MKSIDFLFQELTKKEQQTISGGSSTEEKGIYKWVLENGKLVRILIS</sequence>
<dbReference type="EMBL" id="WNCR01000001">
    <property type="protein sequence ID" value="MTU27734.1"/>
    <property type="molecule type" value="Genomic_DNA"/>
</dbReference>
<dbReference type="Proteomes" id="UP000437446">
    <property type="component" value="Unassembled WGS sequence"/>
</dbReference>
<protein>
    <recommendedName>
        <fullName evidence="3">Bacteriocin</fullName>
    </recommendedName>
</protein>
<dbReference type="RefSeq" id="WP_005645375.1">
    <property type="nucleotide sequence ID" value="NZ_JADNHS010000011.1"/>
</dbReference>
<dbReference type="AlphaFoldDB" id="A0A7K1H8N4"/>
<comment type="caution">
    <text evidence="1">The sequence shown here is derived from an EMBL/GenBank/DDBJ whole genome shotgun (WGS) entry which is preliminary data.</text>
</comment>
<reference evidence="1 2" key="1">
    <citation type="journal article" date="2019" name="Nat. Med.">
        <title>A library of human gut bacterial isolates paired with longitudinal multiomics data enables mechanistic microbiome research.</title>
        <authorList>
            <person name="Poyet M."/>
            <person name="Groussin M."/>
            <person name="Gibbons S.M."/>
            <person name="Avila-Pacheco J."/>
            <person name="Jiang X."/>
            <person name="Kearney S.M."/>
            <person name="Perrotta A.R."/>
            <person name="Berdy B."/>
            <person name="Zhao S."/>
            <person name="Lieberman T.D."/>
            <person name="Swanson P.K."/>
            <person name="Smith M."/>
            <person name="Roesemann S."/>
            <person name="Alexander J.E."/>
            <person name="Rich S.A."/>
            <person name="Livny J."/>
            <person name="Vlamakis H."/>
            <person name="Clish C."/>
            <person name="Bullock K."/>
            <person name="Deik A."/>
            <person name="Scott J."/>
            <person name="Pierce K.A."/>
            <person name="Xavier R.J."/>
            <person name="Alm E.J."/>
        </authorList>
    </citation>
    <scope>NUCLEOTIDE SEQUENCE [LARGE SCALE GENOMIC DNA]</scope>
    <source>
        <strain evidence="1 2">BIOML-A25</strain>
    </source>
</reference>
<evidence type="ECO:0000313" key="2">
    <source>
        <dbReference type="Proteomes" id="UP000437446"/>
    </source>
</evidence>
<evidence type="ECO:0008006" key="3">
    <source>
        <dbReference type="Google" id="ProtNLM"/>
    </source>
</evidence>
<gene>
    <name evidence="1" type="ORF">GMD66_00590</name>
</gene>
<name>A0A7K1H8N4_9BACT</name>
<evidence type="ECO:0000313" key="1">
    <source>
        <dbReference type="EMBL" id="MTU27734.1"/>
    </source>
</evidence>
<proteinExistence type="predicted"/>
<organism evidence="1 2">
    <name type="scientific">Parabacteroides merdae</name>
    <dbReference type="NCBI Taxonomy" id="46503"/>
    <lineage>
        <taxon>Bacteria</taxon>
        <taxon>Pseudomonadati</taxon>
        <taxon>Bacteroidota</taxon>
        <taxon>Bacteroidia</taxon>
        <taxon>Bacteroidales</taxon>
        <taxon>Tannerellaceae</taxon>
        <taxon>Parabacteroides</taxon>
    </lineage>
</organism>